<sequence>MATKNWDLIFTGYEWVDIAQSYGRTPVLLILREGLDKPYIYLCMTSEKAKQNEAPQIQEEKQEQNKILFEKVKTSLRSTSPGRHHCEVKFANYTLNMSHVLFNTFILCKDVVLKFSGEREPPIVIPYGKRASEAKPRILDTEFAVVESPDLRGVIFWDTELDGNIYPGYANTL</sequence>
<reference evidence="1" key="1">
    <citation type="journal article" date="2020" name="BMC Genomics">
        <title>Correction to: Identification and distribution of gene clusters required for synthesis of sphingolipid metabolism inhibitors in diverse species of the filamentous fungus Fusarium.</title>
        <authorList>
            <person name="Kim H.S."/>
            <person name="Lohmar J.M."/>
            <person name="Busman M."/>
            <person name="Brown D.W."/>
            <person name="Naumann T.A."/>
            <person name="Divon H.H."/>
            <person name="Lysoe E."/>
            <person name="Uhlig S."/>
            <person name="Proctor R.H."/>
        </authorList>
    </citation>
    <scope>NUCLEOTIDE SEQUENCE</scope>
    <source>
        <strain evidence="1">NRRL 20472</strain>
    </source>
</reference>
<evidence type="ECO:0000313" key="2">
    <source>
        <dbReference type="Proteomes" id="UP000622797"/>
    </source>
</evidence>
<reference evidence="1" key="2">
    <citation type="submission" date="2020-05" db="EMBL/GenBank/DDBJ databases">
        <authorList>
            <person name="Kim H.-S."/>
            <person name="Proctor R.H."/>
            <person name="Brown D.W."/>
        </authorList>
    </citation>
    <scope>NUCLEOTIDE SEQUENCE</scope>
    <source>
        <strain evidence="1">NRRL 20472</strain>
    </source>
</reference>
<comment type="caution">
    <text evidence="1">The sequence shown here is derived from an EMBL/GenBank/DDBJ whole genome shotgun (WGS) entry which is preliminary data.</text>
</comment>
<name>A0A8H4U0B2_9HYPO</name>
<protein>
    <submittedName>
        <fullName evidence="1">Uncharacterized protein</fullName>
    </submittedName>
</protein>
<evidence type="ECO:0000313" key="1">
    <source>
        <dbReference type="EMBL" id="KAF4967120.1"/>
    </source>
</evidence>
<accession>A0A8H4U0B2</accession>
<dbReference type="AlphaFoldDB" id="A0A8H4U0B2"/>
<organism evidence="1 2">
    <name type="scientific">Fusarium sarcochroum</name>
    <dbReference type="NCBI Taxonomy" id="1208366"/>
    <lineage>
        <taxon>Eukaryota</taxon>
        <taxon>Fungi</taxon>
        <taxon>Dikarya</taxon>
        <taxon>Ascomycota</taxon>
        <taxon>Pezizomycotina</taxon>
        <taxon>Sordariomycetes</taxon>
        <taxon>Hypocreomycetidae</taxon>
        <taxon>Hypocreales</taxon>
        <taxon>Nectriaceae</taxon>
        <taxon>Fusarium</taxon>
        <taxon>Fusarium lateritium species complex</taxon>
    </lineage>
</organism>
<gene>
    <name evidence="1" type="ORF">FSARC_5281</name>
</gene>
<dbReference type="EMBL" id="JABEXW010000253">
    <property type="protein sequence ID" value="KAF4967120.1"/>
    <property type="molecule type" value="Genomic_DNA"/>
</dbReference>
<dbReference type="OrthoDB" id="10385991at2759"/>
<proteinExistence type="predicted"/>
<dbReference type="Proteomes" id="UP000622797">
    <property type="component" value="Unassembled WGS sequence"/>
</dbReference>
<keyword evidence="2" id="KW-1185">Reference proteome</keyword>